<sequence>MVLKLFANIFLLLTFYTITALQYKFYENDVDFGNGTKIVAIIKQITIVFGNKKLSVFQIKSNQMTKVWEIMVDDNSIWTKLWYNKIFIICVTIKNEKSAYVIYNKDTKLHILKNTYERFFEIKYILKNKKWQLFSSNSTLYSTNNNKIVQPLAKKFQNISFISFFEHTYDDIYIIDRKTIYAYNLKTKRMTVLASNVIDYMVRKIMFISIKEGKYVSNKPNKIEKFFIPEIDKSNLIHSDRTNIYEA</sequence>
<keyword evidence="3" id="KW-1185">Reference proteome</keyword>
<feature type="signal peptide" evidence="1">
    <location>
        <begin position="1"/>
        <end position="20"/>
    </location>
</feature>
<feature type="chain" id="PRO_5008056689" description="Olfactomedin-like domain-containing protein" evidence="1">
    <location>
        <begin position="21"/>
        <end position="247"/>
    </location>
</feature>
<dbReference type="Proteomes" id="UP000078046">
    <property type="component" value="Unassembled WGS sequence"/>
</dbReference>
<evidence type="ECO:0008006" key="4">
    <source>
        <dbReference type="Google" id="ProtNLM"/>
    </source>
</evidence>
<protein>
    <recommendedName>
        <fullName evidence="4">Olfactomedin-like domain-containing protein</fullName>
    </recommendedName>
</protein>
<evidence type="ECO:0000256" key="1">
    <source>
        <dbReference type="SAM" id="SignalP"/>
    </source>
</evidence>
<gene>
    <name evidence="2" type="ORF">A3Q56_06706</name>
</gene>
<dbReference type="AlphaFoldDB" id="A0A177AUB6"/>
<evidence type="ECO:0000313" key="3">
    <source>
        <dbReference type="Proteomes" id="UP000078046"/>
    </source>
</evidence>
<organism evidence="2 3">
    <name type="scientific">Intoshia linei</name>
    <dbReference type="NCBI Taxonomy" id="1819745"/>
    <lineage>
        <taxon>Eukaryota</taxon>
        <taxon>Metazoa</taxon>
        <taxon>Spiralia</taxon>
        <taxon>Lophotrochozoa</taxon>
        <taxon>Mesozoa</taxon>
        <taxon>Orthonectida</taxon>
        <taxon>Rhopaluridae</taxon>
        <taxon>Intoshia</taxon>
    </lineage>
</organism>
<evidence type="ECO:0000313" key="2">
    <source>
        <dbReference type="EMBL" id="OAF65589.1"/>
    </source>
</evidence>
<name>A0A177AUB6_9BILA</name>
<dbReference type="EMBL" id="LWCA01001230">
    <property type="protein sequence ID" value="OAF65589.1"/>
    <property type="molecule type" value="Genomic_DNA"/>
</dbReference>
<feature type="non-terminal residue" evidence="2">
    <location>
        <position position="247"/>
    </location>
</feature>
<proteinExistence type="predicted"/>
<reference evidence="2 3" key="1">
    <citation type="submission" date="2016-04" db="EMBL/GenBank/DDBJ databases">
        <title>The genome of Intoshia linei affirms orthonectids as highly simplified spiralians.</title>
        <authorList>
            <person name="Mikhailov K.V."/>
            <person name="Slusarev G.S."/>
            <person name="Nikitin M.A."/>
            <person name="Logacheva M.D."/>
            <person name="Penin A."/>
            <person name="Aleoshin V."/>
            <person name="Panchin Y.V."/>
        </authorList>
    </citation>
    <scope>NUCLEOTIDE SEQUENCE [LARGE SCALE GENOMIC DNA]</scope>
    <source>
        <strain evidence="2">Intl2013</strain>
        <tissue evidence="2">Whole animal</tissue>
    </source>
</reference>
<accession>A0A177AUB6</accession>
<comment type="caution">
    <text evidence="2">The sequence shown here is derived from an EMBL/GenBank/DDBJ whole genome shotgun (WGS) entry which is preliminary data.</text>
</comment>
<keyword evidence="1" id="KW-0732">Signal</keyword>